<dbReference type="Pfam" id="PF21078">
    <property type="entry name" value="GDH_HM3"/>
    <property type="match status" value="1"/>
</dbReference>
<reference evidence="4 5" key="1">
    <citation type="submission" date="2018-10" db="EMBL/GenBank/DDBJ databases">
        <title>An updated phylogeny of the Alphaproteobacteria reveals that the parasitic Rickettsiales and Holosporales have independent origins.</title>
        <authorList>
            <person name="Munoz-Gomez S.A."/>
            <person name="Hess S."/>
            <person name="Burger G."/>
            <person name="Lang B.F."/>
            <person name="Susko E."/>
            <person name="Slamovits C.H."/>
            <person name="Roger A.J."/>
        </authorList>
    </citation>
    <scope>NUCLEOTIDE SEQUENCE [LARGE SCALE GENOMIC DNA]</scope>
    <source>
        <strain evidence="4">HOLO01</strain>
    </source>
</reference>
<dbReference type="Pfam" id="PF05088">
    <property type="entry name" value="Bac_GDH_CD"/>
    <property type="match status" value="1"/>
</dbReference>
<sequence>MMPQDEDQTVKIWAEDDEFTQLLTKGTTTLSHLVIIRTYCRALSQMGLDNSPTDMAEILANHPEFIQTFCGLFCRRFDPSIADSQKPKPTSFHPTLFQQLHNLLTATVRTNFYQRDANGRSRPYLSLKFDCQKIDGLPDPKPLYEIFVYSPRVEGYHLRSALIGRGGIRWSSRLQDYRSEILQLMKTQTMKNAIIVPSGAKGGFICKKLAEIKTPDQRRQEGKECYEIFIKGLLDLTDNVDQGKTTHPLRTVFYDQDDPYLVVAADKGTANFSDLSNAISKEYNFWLGDAFASGGSHGYNHKQMGITARGAWIAVQRHFQEMGIDCQSQPITVVGIGDMSGDVFGNGMLQSSTIHLVAAFDHRHIFLDPNPDPFTAYNERLRLFNLPDSSWADYGVDVLSQGGGVYDRNESVIVLSKEVCGLLKIDPAKNHTTPTDLIQMLLKAPVDLLWFGGVGTFVKSSIETHKDAQDPSNDAIRVNADRVQARVMGEGANLAITQRGRVEYALMGGRLNTDAIDNSAGVDCSDREVNLKILFLTSGISDYDHILAQTVSEVMERVLADNNEQTLILSLESLELKDPGAIQTDLKKYQDLIQFLEGQPALHFDRHLEKLPTAQDFEKRCHLCQALTRPERAVVMAYAKIYLAQQILKSFQKNPSLPTLFQKEYESYFPSLVVERFKESLNSHPLRLEITSTALANKIVNDKGPSWCIQTAQTHGIAEIDVVLEFLKISNEF</sequence>
<dbReference type="InterPro" id="IPR036291">
    <property type="entry name" value="NAD(P)-bd_dom_sf"/>
</dbReference>
<dbReference type="AlphaFoldDB" id="A0A4Q7DGB7"/>
<dbReference type="RefSeq" id="WP_130154096.1">
    <property type="nucleotide sequence ID" value="NZ_SCFB01000006.1"/>
</dbReference>
<accession>A0A4Q7DGB7</accession>
<dbReference type="GO" id="GO:0004069">
    <property type="term" value="F:L-aspartate:2-oxoglutarate aminotransferase activity"/>
    <property type="evidence" value="ECO:0007669"/>
    <property type="project" value="InterPro"/>
</dbReference>
<keyword evidence="1" id="KW-0560">Oxidoreductase</keyword>
<evidence type="ECO:0000259" key="3">
    <source>
        <dbReference type="Pfam" id="PF21074"/>
    </source>
</evidence>
<dbReference type="OrthoDB" id="9758052at2"/>
<dbReference type="GO" id="GO:0006538">
    <property type="term" value="P:L-glutamate catabolic process"/>
    <property type="evidence" value="ECO:0007669"/>
    <property type="project" value="InterPro"/>
</dbReference>
<dbReference type="InterPro" id="IPR049056">
    <property type="entry name" value="NAD_Glu_DH_HM3"/>
</dbReference>
<dbReference type="PANTHER" id="PTHR43403:SF1">
    <property type="entry name" value="NAD-SPECIFIC GLUTAMATE DEHYDROGENASE"/>
    <property type="match status" value="1"/>
</dbReference>
<dbReference type="PANTHER" id="PTHR43403">
    <property type="entry name" value="NAD-SPECIFIC GLUTAMATE DEHYDROGENASE"/>
    <property type="match status" value="1"/>
</dbReference>
<dbReference type="InterPro" id="IPR028971">
    <property type="entry name" value="NAD-GDH_cat"/>
</dbReference>
<proteinExistence type="predicted"/>
<protein>
    <submittedName>
        <fullName evidence="4">Uncharacterized protein</fullName>
    </submittedName>
</protein>
<name>A0A4Q7DGB7_9PROT</name>
<feature type="domain" description="NAD-specific glutamate dehydrogenase C-terminal" evidence="3">
    <location>
        <begin position="625"/>
        <end position="723"/>
    </location>
</feature>
<organism evidence="4 5">
    <name type="scientific">Candidatus Finniella inopinata</name>
    <dbReference type="NCBI Taxonomy" id="1696036"/>
    <lineage>
        <taxon>Bacteria</taxon>
        <taxon>Pseudomonadati</taxon>
        <taxon>Pseudomonadota</taxon>
        <taxon>Alphaproteobacteria</taxon>
        <taxon>Holosporales</taxon>
        <taxon>Candidatus Paracaedibacteraceae</taxon>
        <taxon>Candidatus Finniella</taxon>
    </lineage>
</organism>
<feature type="domain" description="NAD-glutamate dehydrogenase catalytic" evidence="2">
    <location>
        <begin position="96"/>
        <end position="571"/>
    </location>
</feature>
<dbReference type="EMBL" id="SCFB01000006">
    <property type="protein sequence ID" value="RZI45843.1"/>
    <property type="molecule type" value="Genomic_DNA"/>
</dbReference>
<dbReference type="SUPFAM" id="SSF51735">
    <property type="entry name" value="NAD(P)-binding Rossmann-fold domains"/>
    <property type="match status" value="1"/>
</dbReference>
<evidence type="ECO:0000313" key="4">
    <source>
        <dbReference type="EMBL" id="RZI45843.1"/>
    </source>
</evidence>
<comment type="caution">
    <text evidence="4">The sequence shown here is derived from an EMBL/GenBank/DDBJ whole genome shotgun (WGS) entry which is preliminary data.</text>
</comment>
<dbReference type="Gene3D" id="3.40.50.720">
    <property type="entry name" value="NAD(P)-binding Rossmann-like Domain"/>
    <property type="match status" value="1"/>
</dbReference>
<dbReference type="InterPro" id="IPR046346">
    <property type="entry name" value="Aminoacid_DH-like_N_sf"/>
</dbReference>
<dbReference type="Pfam" id="PF21074">
    <property type="entry name" value="GDH_C"/>
    <property type="match status" value="1"/>
</dbReference>
<evidence type="ECO:0000256" key="1">
    <source>
        <dbReference type="ARBA" id="ARBA00023002"/>
    </source>
</evidence>
<evidence type="ECO:0000313" key="5">
    <source>
        <dbReference type="Proteomes" id="UP000293550"/>
    </source>
</evidence>
<keyword evidence="5" id="KW-1185">Reference proteome</keyword>
<dbReference type="InterPro" id="IPR048381">
    <property type="entry name" value="GDH_C"/>
</dbReference>
<dbReference type="InterPro" id="IPR007780">
    <property type="entry name" value="NAD_Glu_DH_bac"/>
</dbReference>
<dbReference type="GO" id="GO:0004352">
    <property type="term" value="F:glutamate dehydrogenase (NAD+) activity"/>
    <property type="evidence" value="ECO:0007669"/>
    <property type="project" value="InterPro"/>
</dbReference>
<gene>
    <name evidence="4" type="ORF">EQU50_05255</name>
</gene>
<evidence type="ECO:0000259" key="2">
    <source>
        <dbReference type="Pfam" id="PF05088"/>
    </source>
</evidence>
<dbReference type="SUPFAM" id="SSF53223">
    <property type="entry name" value="Aminoacid dehydrogenase-like, N-terminal domain"/>
    <property type="match status" value="1"/>
</dbReference>
<dbReference type="Proteomes" id="UP000293550">
    <property type="component" value="Unassembled WGS sequence"/>
</dbReference>